<dbReference type="InterPro" id="IPR050313">
    <property type="entry name" value="Carb_Metab_HTH_regulators"/>
</dbReference>
<protein>
    <submittedName>
        <fullName evidence="5">DeoR/GlpR transcriptional regulator</fullName>
    </submittedName>
</protein>
<feature type="domain" description="HTH deoR-type" evidence="4">
    <location>
        <begin position="6"/>
        <end position="61"/>
    </location>
</feature>
<dbReference type="PROSITE" id="PS51000">
    <property type="entry name" value="HTH_DEOR_2"/>
    <property type="match status" value="1"/>
</dbReference>
<dbReference type="PANTHER" id="PTHR30363:SF44">
    <property type="entry name" value="AGA OPERON TRANSCRIPTIONAL REPRESSOR-RELATED"/>
    <property type="match status" value="1"/>
</dbReference>
<dbReference type="PRINTS" id="PR00037">
    <property type="entry name" value="HTHLACR"/>
</dbReference>
<dbReference type="Pfam" id="PF08220">
    <property type="entry name" value="HTH_DeoR"/>
    <property type="match status" value="1"/>
</dbReference>
<dbReference type="Gene3D" id="3.40.50.1360">
    <property type="match status" value="1"/>
</dbReference>
<dbReference type="SMART" id="SM01134">
    <property type="entry name" value="DeoRC"/>
    <property type="match status" value="1"/>
</dbReference>
<dbReference type="InterPro" id="IPR037171">
    <property type="entry name" value="NagB/RpiA_transferase-like"/>
</dbReference>
<comment type="caution">
    <text evidence="5">The sequence shown here is derived from an EMBL/GenBank/DDBJ whole genome shotgun (WGS) entry which is preliminary data.</text>
</comment>
<dbReference type="EMBL" id="JACOOO010000037">
    <property type="protein sequence ID" value="MBC5630236.1"/>
    <property type="molecule type" value="Genomic_DNA"/>
</dbReference>
<sequence>MKLVLAIVRRQKIVDIIQDKKKVLVQELATNFSVTEETIRRDLEKLEEQGILKRTYGGAIINQGTNVDMPADMREISNKEGKMKIAEQVSQIIQEGDTLMLDSSSTAFYVAKCIKRSKKRVTIITNSLKVLIELQDTRDVNLILAGGTFRDSAKSFVGKWSESVIQNYFVNKAIICCKGMDINRGVMDSNEQEAEVKKLMARSADKVFLVVDSMKFDRSSFVNIMDFDEIDYLYTDEPLSKKWDKVLRDNDVKVNICNE</sequence>
<evidence type="ECO:0000256" key="1">
    <source>
        <dbReference type="ARBA" id="ARBA00023015"/>
    </source>
</evidence>
<accession>A0ABR7DFQ5</accession>
<dbReference type="InterPro" id="IPR014036">
    <property type="entry name" value="DeoR-like_C"/>
</dbReference>
<name>A0ABR7DFQ5_9CLOT</name>
<evidence type="ECO:0000313" key="5">
    <source>
        <dbReference type="EMBL" id="MBC5630236.1"/>
    </source>
</evidence>
<dbReference type="InterPro" id="IPR036390">
    <property type="entry name" value="WH_DNA-bd_sf"/>
</dbReference>
<dbReference type="Proteomes" id="UP000596929">
    <property type="component" value="Unassembled WGS sequence"/>
</dbReference>
<evidence type="ECO:0000259" key="4">
    <source>
        <dbReference type="PROSITE" id="PS51000"/>
    </source>
</evidence>
<dbReference type="InterPro" id="IPR018356">
    <property type="entry name" value="Tscrpt_reg_HTH_DeoR_CS"/>
</dbReference>
<dbReference type="RefSeq" id="WP_051987003.1">
    <property type="nucleotide sequence ID" value="NZ_JACOOO010000037.1"/>
</dbReference>
<dbReference type="Pfam" id="PF00455">
    <property type="entry name" value="DeoRC"/>
    <property type="match status" value="1"/>
</dbReference>
<dbReference type="PROSITE" id="PS00894">
    <property type="entry name" value="HTH_DEOR_1"/>
    <property type="match status" value="1"/>
</dbReference>
<dbReference type="InterPro" id="IPR001034">
    <property type="entry name" value="DeoR_HTH"/>
</dbReference>
<keyword evidence="2" id="KW-0238">DNA-binding</keyword>
<evidence type="ECO:0000313" key="6">
    <source>
        <dbReference type="Proteomes" id="UP000596929"/>
    </source>
</evidence>
<keyword evidence="6" id="KW-1185">Reference proteome</keyword>
<proteinExistence type="predicted"/>
<dbReference type="Gene3D" id="1.10.10.10">
    <property type="entry name" value="Winged helix-like DNA-binding domain superfamily/Winged helix DNA-binding domain"/>
    <property type="match status" value="1"/>
</dbReference>
<dbReference type="SUPFAM" id="SSF100950">
    <property type="entry name" value="NagB/RpiA/CoA transferase-like"/>
    <property type="match status" value="1"/>
</dbReference>
<keyword evidence="1" id="KW-0805">Transcription regulation</keyword>
<gene>
    <name evidence="5" type="ORF">H8S20_15350</name>
</gene>
<keyword evidence="3" id="KW-0804">Transcription</keyword>
<evidence type="ECO:0000256" key="3">
    <source>
        <dbReference type="ARBA" id="ARBA00023163"/>
    </source>
</evidence>
<evidence type="ECO:0000256" key="2">
    <source>
        <dbReference type="ARBA" id="ARBA00023125"/>
    </source>
</evidence>
<dbReference type="InterPro" id="IPR036388">
    <property type="entry name" value="WH-like_DNA-bd_sf"/>
</dbReference>
<dbReference type="SMART" id="SM00420">
    <property type="entry name" value="HTH_DEOR"/>
    <property type="match status" value="1"/>
</dbReference>
<organism evidence="5 6">
    <name type="scientific">Clostridium hominis</name>
    <dbReference type="NCBI Taxonomy" id="2763036"/>
    <lineage>
        <taxon>Bacteria</taxon>
        <taxon>Bacillati</taxon>
        <taxon>Bacillota</taxon>
        <taxon>Clostridia</taxon>
        <taxon>Eubacteriales</taxon>
        <taxon>Clostridiaceae</taxon>
        <taxon>Clostridium</taxon>
    </lineage>
</organism>
<reference evidence="5 6" key="1">
    <citation type="submission" date="2020-08" db="EMBL/GenBank/DDBJ databases">
        <title>Genome public.</title>
        <authorList>
            <person name="Liu C."/>
            <person name="Sun Q."/>
        </authorList>
    </citation>
    <scope>NUCLEOTIDE SEQUENCE [LARGE SCALE GENOMIC DNA]</scope>
    <source>
        <strain evidence="5 6">NSJ-6</strain>
    </source>
</reference>
<dbReference type="PANTHER" id="PTHR30363">
    <property type="entry name" value="HTH-TYPE TRANSCRIPTIONAL REGULATOR SRLR-RELATED"/>
    <property type="match status" value="1"/>
</dbReference>
<dbReference type="SUPFAM" id="SSF46785">
    <property type="entry name" value="Winged helix' DNA-binding domain"/>
    <property type="match status" value="1"/>
</dbReference>